<evidence type="ECO:0000313" key="2">
    <source>
        <dbReference type="EMBL" id="KAJ4443607.1"/>
    </source>
</evidence>
<dbReference type="Proteomes" id="UP001148838">
    <property type="component" value="Unassembled WGS sequence"/>
</dbReference>
<dbReference type="InterPro" id="IPR032135">
    <property type="entry name" value="DUF4817"/>
</dbReference>
<evidence type="ECO:0000259" key="1">
    <source>
        <dbReference type="Pfam" id="PF16087"/>
    </source>
</evidence>
<dbReference type="EMBL" id="JAJSOF020000013">
    <property type="protein sequence ID" value="KAJ4443607.1"/>
    <property type="molecule type" value="Genomic_DNA"/>
</dbReference>
<gene>
    <name evidence="2" type="ORF">ANN_05281</name>
</gene>
<evidence type="ECO:0000313" key="3">
    <source>
        <dbReference type="Proteomes" id="UP001148838"/>
    </source>
</evidence>
<accession>A0ABQ8TAP2</accession>
<sequence length="221" mass="26584">MAVQLSFDEHKWILKYYWKVENVIEVQQRWSVEFGTEPSKKLTITRIRDKSEVDGTVQDVLKGRFRTDNIYNTSFINTLTNHYTRIKLKFEVLKTCVIPVKLYGCQVWSLTEQQKNLLRVCQRKMERKVLQLRLQDRIRNTDIRRRIGMQDAILLAQRLKWKWGRHVSRMDCSRGTYALTIWNPHIAKSEIAERRPRRRWSDAFWRENGAQGTRTVTDRQE</sequence>
<dbReference type="Pfam" id="PF16087">
    <property type="entry name" value="DUF4817"/>
    <property type="match status" value="1"/>
</dbReference>
<reference evidence="2 3" key="1">
    <citation type="journal article" date="2022" name="Allergy">
        <title>Genome assembly and annotation of Periplaneta americana reveal a comprehensive cockroach allergen profile.</title>
        <authorList>
            <person name="Wang L."/>
            <person name="Xiong Q."/>
            <person name="Saelim N."/>
            <person name="Wang L."/>
            <person name="Nong W."/>
            <person name="Wan A.T."/>
            <person name="Shi M."/>
            <person name="Liu X."/>
            <person name="Cao Q."/>
            <person name="Hui J.H.L."/>
            <person name="Sookrung N."/>
            <person name="Leung T.F."/>
            <person name="Tungtrongchitr A."/>
            <person name="Tsui S.K.W."/>
        </authorList>
    </citation>
    <scope>NUCLEOTIDE SEQUENCE [LARGE SCALE GENOMIC DNA]</scope>
    <source>
        <strain evidence="2">PWHHKU_190912</strain>
    </source>
</reference>
<protein>
    <recommendedName>
        <fullName evidence="1">DUF4817 domain-containing protein</fullName>
    </recommendedName>
</protein>
<comment type="caution">
    <text evidence="2">The sequence shown here is derived from an EMBL/GenBank/DDBJ whole genome shotgun (WGS) entry which is preliminary data.</text>
</comment>
<keyword evidence="3" id="KW-1185">Reference proteome</keyword>
<feature type="domain" description="DUF4817" evidence="1">
    <location>
        <begin position="6"/>
        <end position="58"/>
    </location>
</feature>
<name>A0ABQ8TAP2_PERAM</name>
<proteinExistence type="predicted"/>
<organism evidence="2 3">
    <name type="scientific">Periplaneta americana</name>
    <name type="common">American cockroach</name>
    <name type="synonym">Blatta americana</name>
    <dbReference type="NCBI Taxonomy" id="6978"/>
    <lineage>
        <taxon>Eukaryota</taxon>
        <taxon>Metazoa</taxon>
        <taxon>Ecdysozoa</taxon>
        <taxon>Arthropoda</taxon>
        <taxon>Hexapoda</taxon>
        <taxon>Insecta</taxon>
        <taxon>Pterygota</taxon>
        <taxon>Neoptera</taxon>
        <taxon>Polyneoptera</taxon>
        <taxon>Dictyoptera</taxon>
        <taxon>Blattodea</taxon>
        <taxon>Blattoidea</taxon>
        <taxon>Blattidae</taxon>
        <taxon>Blattinae</taxon>
        <taxon>Periplaneta</taxon>
    </lineage>
</organism>